<protein>
    <recommendedName>
        <fullName evidence="3">Fur-regulated basic protein A</fullName>
    </recommendedName>
</protein>
<name>A0ABU0K4X8_9BACL</name>
<reference evidence="1" key="1">
    <citation type="submission" date="2023-07" db="EMBL/GenBank/DDBJ databases">
        <title>Genomic Encyclopedia of Type Strains, Phase IV (KMG-IV): sequencing the most valuable type-strain genomes for metagenomic binning, comparative biology and taxonomic classification.</title>
        <authorList>
            <person name="Goeker M."/>
        </authorList>
    </citation>
    <scope>NUCLEOTIDE SEQUENCE [LARGE SCALE GENOMIC DNA]</scope>
    <source>
        <strain evidence="1">JSM 076093</strain>
    </source>
</reference>
<evidence type="ECO:0000313" key="2">
    <source>
        <dbReference type="Proteomes" id="UP001226720"/>
    </source>
</evidence>
<dbReference type="EMBL" id="JAUSWM010000007">
    <property type="protein sequence ID" value="MDQ0484401.1"/>
    <property type="molecule type" value="Genomic_DNA"/>
</dbReference>
<gene>
    <name evidence="1" type="ORF">QO000_003385</name>
</gene>
<accession>A0ABU0K4X8</accession>
<dbReference type="RefSeq" id="WP_301552982.1">
    <property type="nucleotide sequence ID" value="NZ_JAQRMZ010000013.1"/>
</dbReference>
<comment type="caution">
    <text evidence="1">The sequence shown here is derived from an EMBL/GenBank/DDBJ whole genome shotgun (WGS) entry which is preliminary data.</text>
</comment>
<dbReference type="GeneID" id="301328717"/>
<sequence>MKKPLDSCFKKLAGYTQLCQKIGLLSEEESKDILQKLTQYKD</sequence>
<keyword evidence="2" id="KW-1185">Reference proteome</keyword>
<evidence type="ECO:0008006" key="3">
    <source>
        <dbReference type="Google" id="ProtNLM"/>
    </source>
</evidence>
<organism evidence="1 2">
    <name type="scientific">Guptibacillus hwajinpoensis</name>
    <dbReference type="NCBI Taxonomy" id="208199"/>
    <lineage>
        <taxon>Bacteria</taxon>
        <taxon>Bacillati</taxon>
        <taxon>Bacillota</taxon>
        <taxon>Bacilli</taxon>
        <taxon>Bacillales</taxon>
        <taxon>Guptibacillaceae</taxon>
        <taxon>Guptibacillus</taxon>
    </lineage>
</organism>
<dbReference type="Proteomes" id="UP001226720">
    <property type="component" value="Unassembled WGS sequence"/>
</dbReference>
<evidence type="ECO:0000313" key="1">
    <source>
        <dbReference type="EMBL" id="MDQ0484401.1"/>
    </source>
</evidence>
<proteinExistence type="predicted"/>